<gene>
    <name evidence="2" type="ORF">BHLFYP23_01434</name>
</gene>
<protein>
    <recommendedName>
        <fullName evidence="3">YcxB-like protein domain-containing protein</fullName>
    </recommendedName>
</protein>
<feature type="transmembrane region" description="Helical" evidence="1">
    <location>
        <begin position="66"/>
        <end position="91"/>
    </location>
</feature>
<keyword evidence="1" id="KW-0812">Transmembrane</keyword>
<name>A0A6N2R650_BLAHA</name>
<keyword evidence="1" id="KW-0472">Membrane</keyword>
<evidence type="ECO:0000313" key="2">
    <source>
        <dbReference type="EMBL" id="VYS75440.1"/>
    </source>
</evidence>
<dbReference type="RefSeq" id="WP_156341770.1">
    <property type="nucleotide sequence ID" value="NZ_CACRSY010000004.1"/>
</dbReference>
<reference evidence="2" key="1">
    <citation type="submission" date="2019-11" db="EMBL/GenBank/DDBJ databases">
        <authorList>
            <person name="Feng L."/>
        </authorList>
    </citation>
    <scope>NUCLEOTIDE SEQUENCE</scope>
    <source>
        <strain evidence="2">BhanseniiLFYP23</strain>
    </source>
</reference>
<organism evidence="2">
    <name type="scientific">Blautia hansenii</name>
    <name type="common">Ruminococcus hansenii</name>
    <dbReference type="NCBI Taxonomy" id="1322"/>
    <lineage>
        <taxon>Bacteria</taxon>
        <taxon>Bacillati</taxon>
        <taxon>Bacillota</taxon>
        <taxon>Clostridia</taxon>
        <taxon>Lachnospirales</taxon>
        <taxon>Lachnospiraceae</taxon>
        <taxon>Blautia</taxon>
    </lineage>
</organism>
<keyword evidence="1" id="KW-1133">Transmembrane helix</keyword>
<sequence length="182" mass="22065">MVKINYNYNKKEFTQLFRRWYKRTLKGNCIRIYFLLLFLILGYITYKAGNELLYTSQGKIQKSILIVMSIPYLIVFLLFLLFLFYNYIVAYRCWKRTNFMKEILGTYIESISFYDTYVVFEETVLHEKIQKNFNYSDIQKITICKNGIIFFLEKAPLFICQKSFSVQEEYDIVCKWIKDRTA</sequence>
<evidence type="ECO:0000256" key="1">
    <source>
        <dbReference type="SAM" id="Phobius"/>
    </source>
</evidence>
<feature type="transmembrane region" description="Helical" evidence="1">
    <location>
        <begin position="28"/>
        <end position="46"/>
    </location>
</feature>
<dbReference type="EMBL" id="CACRSY010000004">
    <property type="protein sequence ID" value="VYS75440.1"/>
    <property type="molecule type" value="Genomic_DNA"/>
</dbReference>
<proteinExistence type="predicted"/>
<accession>A0A6N2R650</accession>
<evidence type="ECO:0008006" key="3">
    <source>
        <dbReference type="Google" id="ProtNLM"/>
    </source>
</evidence>
<dbReference type="AlphaFoldDB" id="A0A6N2R650"/>